<dbReference type="CDD" id="cd00293">
    <property type="entry name" value="USP-like"/>
    <property type="match status" value="1"/>
</dbReference>
<dbReference type="InterPro" id="IPR006015">
    <property type="entry name" value="Universal_stress_UspA"/>
</dbReference>
<comment type="similarity">
    <text evidence="1">Belongs to the universal stress protein A family.</text>
</comment>
<evidence type="ECO:0000313" key="4">
    <source>
        <dbReference type="Proteomes" id="UP001370299"/>
    </source>
</evidence>
<dbReference type="Gene3D" id="3.40.50.620">
    <property type="entry name" value="HUPs"/>
    <property type="match status" value="2"/>
</dbReference>
<dbReference type="Proteomes" id="UP001370299">
    <property type="component" value="Unassembled WGS sequence"/>
</dbReference>
<dbReference type="RefSeq" id="WP_340196055.1">
    <property type="nucleotide sequence ID" value="NZ_JBBKAP010000019.1"/>
</dbReference>
<dbReference type="InterPro" id="IPR006016">
    <property type="entry name" value="UspA"/>
</dbReference>
<gene>
    <name evidence="3" type="ORF">WMN62_06735</name>
</gene>
<sequence>MSIEQITVGIDDSTGARAAVQWVAHRARTGPMRVELVHAIEWYETEAYWASTRARFEEIGQLITAENDNAVVTLTLRAGSPKQVLLDASERSDLLVIGAHRSRIIRSALSGSLPESIATLAAVPTVVVPDDVVIRDGPIVLGVASGEPDAAVVFGADEAARTGAALSLVAAWQLPVPMGARPVTLAEQPALFREGAELELTDATAIVRAQTPTVSVHAAVAEGSAAQAIADAATSAALVVIGRKHRTTVGGAVFGSTARDLFHRTRTPVCVVPPTWRPAHH</sequence>
<dbReference type="PANTHER" id="PTHR46268:SF6">
    <property type="entry name" value="UNIVERSAL STRESS PROTEIN UP12"/>
    <property type="match status" value="1"/>
</dbReference>
<evidence type="ECO:0000313" key="3">
    <source>
        <dbReference type="EMBL" id="MEK0171158.1"/>
    </source>
</evidence>
<feature type="domain" description="UspA" evidence="2">
    <location>
        <begin position="138"/>
        <end position="273"/>
    </location>
</feature>
<feature type="domain" description="UspA" evidence="2">
    <location>
        <begin position="4"/>
        <end position="129"/>
    </location>
</feature>
<name>A0ABU8Y8L2_9MICO</name>
<reference evidence="3 4" key="1">
    <citation type="submission" date="2024-03" db="EMBL/GenBank/DDBJ databases">
        <title>Whole genomes of four grape xylem sap localized bacterial endophytes.</title>
        <authorList>
            <person name="Kumar G."/>
            <person name="Savka M.A."/>
        </authorList>
    </citation>
    <scope>NUCLEOTIDE SEQUENCE [LARGE SCALE GENOMIC DNA]</scope>
    <source>
        <strain evidence="3 4">RIT_GXS8</strain>
    </source>
</reference>
<keyword evidence="4" id="KW-1185">Reference proteome</keyword>
<dbReference type="Pfam" id="PF00582">
    <property type="entry name" value="Usp"/>
    <property type="match status" value="2"/>
</dbReference>
<evidence type="ECO:0000256" key="1">
    <source>
        <dbReference type="ARBA" id="ARBA00008791"/>
    </source>
</evidence>
<dbReference type="PANTHER" id="PTHR46268">
    <property type="entry name" value="STRESS RESPONSE PROTEIN NHAX"/>
    <property type="match status" value="1"/>
</dbReference>
<dbReference type="EMBL" id="JBBLYY010000034">
    <property type="protein sequence ID" value="MEK0171158.1"/>
    <property type="molecule type" value="Genomic_DNA"/>
</dbReference>
<proteinExistence type="inferred from homology"/>
<accession>A0ABU8Y8L2</accession>
<dbReference type="PRINTS" id="PR01438">
    <property type="entry name" value="UNVRSLSTRESS"/>
</dbReference>
<dbReference type="InterPro" id="IPR014729">
    <property type="entry name" value="Rossmann-like_a/b/a_fold"/>
</dbReference>
<dbReference type="SUPFAM" id="SSF52402">
    <property type="entry name" value="Adenine nucleotide alpha hydrolases-like"/>
    <property type="match status" value="2"/>
</dbReference>
<protein>
    <submittedName>
        <fullName evidence="3">Universal stress protein</fullName>
    </submittedName>
</protein>
<organism evidence="3 4">
    <name type="scientific">Curtobacterium citreum</name>
    <dbReference type="NCBI Taxonomy" id="2036"/>
    <lineage>
        <taxon>Bacteria</taxon>
        <taxon>Bacillati</taxon>
        <taxon>Actinomycetota</taxon>
        <taxon>Actinomycetes</taxon>
        <taxon>Micrococcales</taxon>
        <taxon>Microbacteriaceae</taxon>
        <taxon>Curtobacterium</taxon>
    </lineage>
</organism>
<comment type="caution">
    <text evidence="3">The sequence shown here is derived from an EMBL/GenBank/DDBJ whole genome shotgun (WGS) entry which is preliminary data.</text>
</comment>
<evidence type="ECO:0000259" key="2">
    <source>
        <dbReference type="Pfam" id="PF00582"/>
    </source>
</evidence>